<accession>A0ABY3ADY7</accession>
<gene>
    <name evidence="2" type="ORF">GQ41_3300</name>
</gene>
<keyword evidence="1" id="KW-0732">Signal</keyword>
<evidence type="ECO:0000313" key="3">
    <source>
        <dbReference type="Proteomes" id="UP000315363"/>
    </source>
</evidence>
<evidence type="ECO:0000313" key="2">
    <source>
        <dbReference type="EMBL" id="TQO38640.1"/>
    </source>
</evidence>
<feature type="chain" id="PRO_5045345804" description="Dihydroorotase" evidence="1">
    <location>
        <begin position="31"/>
        <end position="132"/>
    </location>
</feature>
<name>A0ABY3ADY7_9FLAO</name>
<evidence type="ECO:0000256" key="1">
    <source>
        <dbReference type="SAM" id="SignalP"/>
    </source>
</evidence>
<protein>
    <recommendedName>
        <fullName evidence="4">Dihydroorotase</fullName>
    </recommendedName>
</protein>
<dbReference type="Proteomes" id="UP000315363">
    <property type="component" value="Unassembled WGS sequence"/>
</dbReference>
<reference evidence="2 3" key="1">
    <citation type="submission" date="2019-06" db="EMBL/GenBank/DDBJ databases">
        <title>A large-scale integrated study on North Sea by COGITO (Coastal Microbe Genomic &amp; Taxonomic Observatory).</title>
        <authorList>
            <person name="Teeling H."/>
        </authorList>
    </citation>
    <scope>NUCLEOTIDE SEQUENCE [LARGE SCALE GENOMIC DNA]</scope>
    <source>
        <strain evidence="2 3">MAR_2009_79</strain>
    </source>
</reference>
<sequence>MIKQLKNTCKTMKTVLTALYFICGITLLQASTTTNEIDDLEVGSVLMIGSPSSNLYEHIEVPRMNFIIKKGGIPNYKTLFESKVVVSKMQVMPDGSKVVHLKRQNGKRFFNSHSYIKARLKEAIDAEELVRL</sequence>
<evidence type="ECO:0008006" key="4">
    <source>
        <dbReference type="Google" id="ProtNLM"/>
    </source>
</evidence>
<keyword evidence="3" id="KW-1185">Reference proteome</keyword>
<proteinExistence type="predicted"/>
<comment type="caution">
    <text evidence="2">The sequence shown here is derived from an EMBL/GenBank/DDBJ whole genome shotgun (WGS) entry which is preliminary data.</text>
</comment>
<feature type="signal peptide" evidence="1">
    <location>
        <begin position="1"/>
        <end position="30"/>
    </location>
</feature>
<organism evidence="2 3">
    <name type="scientific">Arenibacter algicola</name>
    <dbReference type="NCBI Taxonomy" id="616991"/>
    <lineage>
        <taxon>Bacteria</taxon>
        <taxon>Pseudomonadati</taxon>
        <taxon>Bacteroidota</taxon>
        <taxon>Flavobacteriia</taxon>
        <taxon>Flavobacteriales</taxon>
        <taxon>Flavobacteriaceae</taxon>
        <taxon>Arenibacter</taxon>
    </lineage>
</organism>
<dbReference type="EMBL" id="VHIF01000001">
    <property type="protein sequence ID" value="TQO38640.1"/>
    <property type="molecule type" value="Genomic_DNA"/>
</dbReference>